<name>A0ABZ3FDX9_9FIRM</name>
<gene>
    <name evidence="1" type="ORF">TPELB_23540</name>
</gene>
<reference evidence="1 2" key="1">
    <citation type="submission" date="2024-04" db="EMBL/GenBank/DDBJ databases">
        <title>Isolation and characterization of novel acetogenic strains of the genera Terrisporobacter and Acetoanaerobium.</title>
        <authorList>
            <person name="Boeer T."/>
            <person name="Schueler M.A."/>
            <person name="Lueschen A."/>
            <person name="Eysell L."/>
            <person name="Droege J."/>
            <person name="Heinemann M."/>
            <person name="Engelhardt L."/>
            <person name="Basen M."/>
            <person name="Daniel R."/>
        </authorList>
    </citation>
    <scope>NUCLEOTIDE SEQUENCE [LARGE SCALE GENOMIC DNA]</scope>
    <source>
        <strain evidence="1 2">ELB</strain>
    </source>
</reference>
<dbReference type="Pfam" id="PF04883">
    <property type="entry name" value="HK97-gp10_like"/>
    <property type="match status" value="1"/>
</dbReference>
<evidence type="ECO:0000313" key="2">
    <source>
        <dbReference type="Proteomes" id="UP001477947"/>
    </source>
</evidence>
<dbReference type="Proteomes" id="UP001477947">
    <property type="component" value="Chromosome"/>
</dbReference>
<accession>A0ABZ3FDX9</accession>
<evidence type="ECO:0008006" key="3">
    <source>
        <dbReference type="Google" id="ProtNLM"/>
    </source>
</evidence>
<proteinExistence type="predicted"/>
<dbReference type="EMBL" id="CP154622">
    <property type="protein sequence ID" value="XAM42041.1"/>
    <property type="molecule type" value="Genomic_DNA"/>
</dbReference>
<sequence>MSSEFDVRGLDDYTNRMFSRLTNQYPREAEKLMKQTVGNCKAEAISRTKRGPTGNLKKRWKHKIKSKQGKTLGIIQNTAPHAHLVENGHVTKNGGWVEGQHMLENTMTNQQPKIDRAIEEFVDKMLDF</sequence>
<dbReference type="InterPro" id="IPR010064">
    <property type="entry name" value="HK97-gp10_tail"/>
</dbReference>
<keyword evidence="2" id="KW-1185">Reference proteome</keyword>
<organism evidence="1 2">
    <name type="scientific">Terrisporobacter petrolearius</name>
    <dbReference type="NCBI Taxonomy" id="1460447"/>
    <lineage>
        <taxon>Bacteria</taxon>
        <taxon>Bacillati</taxon>
        <taxon>Bacillota</taxon>
        <taxon>Clostridia</taxon>
        <taxon>Peptostreptococcales</taxon>
        <taxon>Peptostreptococcaceae</taxon>
        <taxon>Terrisporobacter</taxon>
    </lineage>
</organism>
<protein>
    <recommendedName>
        <fullName evidence="3">Bacteriophage HK97-gp10, tail-component</fullName>
    </recommendedName>
</protein>
<dbReference type="RefSeq" id="WP_343337284.1">
    <property type="nucleotide sequence ID" value="NZ_CP154622.1"/>
</dbReference>
<evidence type="ECO:0000313" key="1">
    <source>
        <dbReference type="EMBL" id="XAM42041.1"/>
    </source>
</evidence>